<keyword evidence="2" id="KW-0067">ATP-binding</keyword>
<keyword evidence="7" id="KW-1185">Reference proteome</keyword>
<evidence type="ECO:0000259" key="3">
    <source>
        <dbReference type="Pfam" id="PF06807"/>
    </source>
</evidence>
<dbReference type="eggNOG" id="KOG2749">
    <property type="taxonomic scope" value="Eukaryota"/>
</dbReference>
<keyword evidence="1" id="KW-0547">Nucleotide-binding</keyword>
<dbReference type="Gene3D" id="3.40.50.300">
    <property type="entry name" value="P-loop containing nucleotide triphosphate hydrolases"/>
    <property type="match status" value="1"/>
</dbReference>
<dbReference type="PANTHER" id="PTHR12755:SF6">
    <property type="entry name" value="POLYRIBONUCLEOTIDE 5'-HYDROXYL-KINASE CLP1"/>
    <property type="match status" value="1"/>
</dbReference>
<dbReference type="GO" id="GO:0006388">
    <property type="term" value="P:tRNA splicing, via endonucleolytic cleavage and ligation"/>
    <property type="evidence" value="ECO:0007669"/>
    <property type="project" value="TreeGrafter"/>
</dbReference>
<dbReference type="STRING" id="103372.F4W557"/>
<dbReference type="InterPro" id="IPR032324">
    <property type="entry name" value="Clp1_N"/>
</dbReference>
<protein>
    <submittedName>
        <fullName evidence="6">Protein CLP1-like protein</fullName>
    </submittedName>
</protein>
<dbReference type="InterPro" id="IPR027417">
    <property type="entry name" value="P-loop_NTPase"/>
</dbReference>
<dbReference type="Proteomes" id="UP000007755">
    <property type="component" value="Unassembled WGS sequence"/>
</dbReference>
<dbReference type="GO" id="GO:0005634">
    <property type="term" value="C:nucleus"/>
    <property type="evidence" value="ECO:0007669"/>
    <property type="project" value="TreeGrafter"/>
</dbReference>
<dbReference type="Pfam" id="PF06807">
    <property type="entry name" value="Clp1"/>
    <property type="match status" value="1"/>
</dbReference>
<feature type="domain" description="Clp1 C-terminal" evidence="3">
    <location>
        <begin position="307"/>
        <end position="378"/>
    </location>
</feature>
<dbReference type="SUPFAM" id="SSF52540">
    <property type="entry name" value="P-loop containing nucleoside triphosphate hydrolases"/>
    <property type="match status" value="1"/>
</dbReference>
<evidence type="ECO:0000256" key="1">
    <source>
        <dbReference type="ARBA" id="ARBA00022741"/>
    </source>
</evidence>
<dbReference type="InterPro" id="IPR032319">
    <property type="entry name" value="CLP1_P"/>
</dbReference>
<dbReference type="InterPro" id="IPR045116">
    <property type="entry name" value="Clp1/Grc3"/>
</dbReference>
<dbReference type="GO" id="GO:0031124">
    <property type="term" value="P:mRNA 3'-end processing"/>
    <property type="evidence" value="ECO:0007669"/>
    <property type="project" value="InterPro"/>
</dbReference>
<evidence type="ECO:0000313" key="6">
    <source>
        <dbReference type="EMBL" id="EGI70653.1"/>
    </source>
</evidence>
<dbReference type="PANTHER" id="PTHR12755">
    <property type="entry name" value="CLEAVAGE/POLYADENYLATION FACTOR IA SUBUNIT CLP1P"/>
    <property type="match status" value="1"/>
</dbReference>
<dbReference type="AlphaFoldDB" id="F4W557"/>
<name>F4W557_ACREC</name>
<accession>F4W557</accession>
<evidence type="ECO:0000259" key="4">
    <source>
        <dbReference type="Pfam" id="PF16573"/>
    </source>
</evidence>
<dbReference type="InterPro" id="IPR038238">
    <property type="entry name" value="Clp1_C_sf"/>
</dbReference>
<dbReference type="Gene3D" id="2.60.120.1030">
    <property type="entry name" value="Clp1, DNA binding domain"/>
    <property type="match status" value="1"/>
</dbReference>
<dbReference type="InterPro" id="IPR010655">
    <property type="entry name" value="Clp1_C"/>
</dbReference>
<evidence type="ECO:0000259" key="5">
    <source>
        <dbReference type="Pfam" id="PF16575"/>
    </source>
</evidence>
<dbReference type="OrthoDB" id="258143at2759"/>
<dbReference type="Pfam" id="PF16573">
    <property type="entry name" value="CLP1_N"/>
    <property type="match status" value="1"/>
</dbReference>
<dbReference type="Gene3D" id="2.40.30.330">
    <property type="entry name" value="Pre-mRNA cleavage complex subunit Clp1, C-terminal domain"/>
    <property type="match status" value="1"/>
</dbReference>
<feature type="domain" description="Clp1 P-loop" evidence="5">
    <location>
        <begin position="123"/>
        <end position="302"/>
    </location>
</feature>
<evidence type="ECO:0000256" key="2">
    <source>
        <dbReference type="ARBA" id="ARBA00022840"/>
    </source>
</evidence>
<evidence type="ECO:0000313" key="7">
    <source>
        <dbReference type="Proteomes" id="UP000007755"/>
    </source>
</evidence>
<dbReference type="Pfam" id="PF16575">
    <property type="entry name" value="CLP1_P"/>
    <property type="match status" value="1"/>
</dbReference>
<dbReference type="InParanoid" id="F4W557"/>
<proteinExistence type="predicted"/>
<dbReference type="GO" id="GO:0005524">
    <property type="term" value="F:ATP binding"/>
    <property type="evidence" value="ECO:0007669"/>
    <property type="project" value="UniProtKB-KW"/>
</dbReference>
<dbReference type="EMBL" id="GL887605">
    <property type="protein sequence ID" value="EGI70653.1"/>
    <property type="molecule type" value="Genomic_DNA"/>
</dbReference>
<organism evidence="7">
    <name type="scientific">Acromyrmex echinatior</name>
    <name type="common">Panamanian leafcutter ant</name>
    <name type="synonym">Acromyrmex octospinosus echinatior</name>
    <dbReference type="NCBI Taxonomy" id="103372"/>
    <lineage>
        <taxon>Eukaryota</taxon>
        <taxon>Metazoa</taxon>
        <taxon>Ecdysozoa</taxon>
        <taxon>Arthropoda</taxon>
        <taxon>Hexapoda</taxon>
        <taxon>Insecta</taxon>
        <taxon>Pterygota</taxon>
        <taxon>Neoptera</taxon>
        <taxon>Endopterygota</taxon>
        <taxon>Hymenoptera</taxon>
        <taxon>Apocrita</taxon>
        <taxon>Aculeata</taxon>
        <taxon>Formicoidea</taxon>
        <taxon>Formicidae</taxon>
        <taxon>Myrmicinae</taxon>
        <taxon>Acromyrmex</taxon>
    </lineage>
</organism>
<feature type="domain" description="Clp1 N-terminal" evidence="4">
    <location>
        <begin position="10"/>
        <end position="107"/>
    </location>
</feature>
<sequence>MVKSVVKEFKLDSNNEFKFKMKDKSKRVKVTLELKSGLAEIFGMELIKNKKYEFIANVYFIIVYTWQGCTITFEFVATSNIMYFIKKNSLMSLYLNCHALEQMRETAKKDDTRGPITMIMESRDVGKSTLCTILLNYAVRIDRKAIFVDLDINQGHIAIPGTVGASLIERPYNVMEGFNQQNPLVFHFGDKNPEDNLALYVSLINTLQNNKKVKASGVVINTFGINNRIEENYKLLMYAGQIFEVDMILVTDQILYNKLVNDMPHFVKIVFLPQVGIKKRIHKLKIENQRLREQSIREYFYGSWTPLHPHSFEVKWDEVKLYKIEASNSSLMLSNRKDNLKLKAVTPGLNLLYHLLSVSFIDSPKDDVVQTNVAGFVCD</sequence>
<reference evidence="6" key="1">
    <citation type="submission" date="2011-02" db="EMBL/GenBank/DDBJ databases">
        <title>The genome of the leaf-cutting ant Acromyrmex echinatior suggests key adaptations to social evolution and fungus farming.</title>
        <authorList>
            <person name="Nygaard S."/>
            <person name="Zhang G."/>
        </authorList>
    </citation>
    <scope>NUCLEOTIDE SEQUENCE</scope>
</reference>
<gene>
    <name evidence="6" type="ORF">G5I_00548</name>
</gene>
<dbReference type="GO" id="GO:0051731">
    <property type="term" value="F:polynucleotide 5'-hydroxyl-kinase activity"/>
    <property type="evidence" value="ECO:0007669"/>
    <property type="project" value="InterPro"/>
</dbReference>
<dbReference type="InterPro" id="IPR038239">
    <property type="entry name" value="Clp1_N_sf"/>
</dbReference>